<organism evidence="2 3">
    <name type="scientific">Wandonia haliotis</name>
    <dbReference type="NCBI Taxonomy" id="574963"/>
    <lineage>
        <taxon>Bacteria</taxon>
        <taxon>Pseudomonadati</taxon>
        <taxon>Bacteroidota</taxon>
        <taxon>Flavobacteriia</taxon>
        <taxon>Flavobacteriales</taxon>
        <taxon>Crocinitomicaceae</taxon>
        <taxon>Wandonia</taxon>
    </lineage>
</organism>
<evidence type="ECO:0000313" key="2">
    <source>
        <dbReference type="EMBL" id="GAA0873636.1"/>
    </source>
</evidence>
<evidence type="ECO:0000313" key="3">
    <source>
        <dbReference type="Proteomes" id="UP001501126"/>
    </source>
</evidence>
<gene>
    <name evidence="2" type="ORF">GCM10009118_00440</name>
</gene>
<dbReference type="RefSeq" id="WP_343783860.1">
    <property type="nucleotide sequence ID" value="NZ_BAAAFH010000001.1"/>
</dbReference>
<feature type="transmembrane region" description="Helical" evidence="1">
    <location>
        <begin position="218"/>
        <end position="245"/>
    </location>
</feature>
<keyword evidence="3" id="KW-1185">Reference proteome</keyword>
<keyword evidence="1" id="KW-1133">Transmembrane helix</keyword>
<sequence length="319" mass="36030">MSYQLLKKRDFNALISDTFGFFKAYGKSYLKGFFVINGIVILLLLVTTFFFSRVFMDDVLNSMERGYSSSRVLEQNLIANENLYIGLVLLIFVVLIILTLVLYLYPVAFLNKVAKGEEITNDALFGFIKRKVGKAILFFLASLVTFVPIFIVTFSLISLLAMVLIGIPLLFIMTPMMISWVMLSFYDYISTDNGFLKSVGVGYHFATKKFWPTVGSTLIIYMIINAVTSILFFIPYLITIVSFIASAESASQSSMDMRDTASTMFFVMTLIIIFTSLISIIMQNLMLVNQGVIYYSNLEERDNISVNSEIDAIGLSEEE</sequence>
<comment type="caution">
    <text evidence="2">The sequence shown here is derived from an EMBL/GenBank/DDBJ whole genome shotgun (WGS) entry which is preliminary data.</text>
</comment>
<accession>A0ABN1ML49</accession>
<feature type="transmembrane region" description="Helical" evidence="1">
    <location>
        <begin position="135"/>
        <end position="157"/>
    </location>
</feature>
<feature type="transmembrane region" description="Helical" evidence="1">
    <location>
        <begin position="265"/>
        <end position="288"/>
    </location>
</feature>
<feature type="transmembrane region" description="Helical" evidence="1">
    <location>
        <begin position="83"/>
        <end position="105"/>
    </location>
</feature>
<protein>
    <recommendedName>
        <fullName evidence="4">Glycerophosphoryl diester phosphodiesterase membrane domain-containing protein</fullName>
    </recommendedName>
</protein>
<evidence type="ECO:0008006" key="4">
    <source>
        <dbReference type="Google" id="ProtNLM"/>
    </source>
</evidence>
<feature type="transmembrane region" description="Helical" evidence="1">
    <location>
        <begin position="163"/>
        <end position="186"/>
    </location>
</feature>
<dbReference type="EMBL" id="BAAAFH010000001">
    <property type="protein sequence ID" value="GAA0873636.1"/>
    <property type="molecule type" value="Genomic_DNA"/>
</dbReference>
<keyword evidence="1" id="KW-0472">Membrane</keyword>
<reference evidence="2 3" key="1">
    <citation type="journal article" date="2019" name="Int. J. Syst. Evol. Microbiol.">
        <title>The Global Catalogue of Microorganisms (GCM) 10K type strain sequencing project: providing services to taxonomists for standard genome sequencing and annotation.</title>
        <authorList>
            <consortium name="The Broad Institute Genomics Platform"/>
            <consortium name="The Broad Institute Genome Sequencing Center for Infectious Disease"/>
            <person name="Wu L."/>
            <person name="Ma J."/>
        </authorList>
    </citation>
    <scope>NUCLEOTIDE SEQUENCE [LARGE SCALE GENOMIC DNA]</scope>
    <source>
        <strain evidence="2 3">JCM 16083</strain>
    </source>
</reference>
<evidence type="ECO:0000256" key="1">
    <source>
        <dbReference type="SAM" id="Phobius"/>
    </source>
</evidence>
<feature type="transmembrane region" description="Helical" evidence="1">
    <location>
        <begin position="33"/>
        <end position="56"/>
    </location>
</feature>
<keyword evidence="1" id="KW-0812">Transmembrane</keyword>
<dbReference type="Proteomes" id="UP001501126">
    <property type="component" value="Unassembled WGS sequence"/>
</dbReference>
<name>A0ABN1ML49_9FLAO</name>
<proteinExistence type="predicted"/>